<evidence type="ECO:0000313" key="3">
    <source>
        <dbReference type="EMBL" id="OGG13053.1"/>
    </source>
</evidence>
<accession>A0A1F5ZL03</accession>
<comment type="caution">
    <text evidence="3">The sequence shown here is derived from an EMBL/GenBank/DDBJ whole genome shotgun (WGS) entry which is preliminary data.</text>
</comment>
<keyword evidence="2" id="KW-0812">Transmembrane</keyword>
<dbReference type="EMBL" id="MFJJ01000051">
    <property type="protein sequence ID" value="OGG13053.1"/>
    <property type="molecule type" value="Genomic_DNA"/>
</dbReference>
<evidence type="ECO:0000313" key="4">
    <source>
        <dbReference type="Proteomes" id="UP000177416"/>
    </source>
</evidence>
<gene>
    <name evidence="3" type="ORF">A2875_00555</name>
</gene>
<organism evidence="3 4">
    <name type="scientific">Candidatus Gottesmanbacteria bacterium RIFCSPHIGHO2_01_FULL_46_14</name>
    <dbReference type="NCBI Taxonomy" id="1798380"/>
    <lineage>
        <taxon>Bacteria</taxon>
        <taxon>Candidatus Gottesmaniibacteriota</taxon>
    </lineage>
</organism>
<feature type="coiled-coil region" evidence="1">
    <location>
        <begin position="259"/>
        <end position="324"/>
    </location>
</feature>
<dbReference type="Pfam" id="PF12666">
    <property type="entry name" value="PrgI"/>
    <property type="match status" value="1"/>
</dbReference>
<name>A0A1F5ZL03_9BACT</name>
<dbReference type="InterPro" id="IPR008969">
    <property type="entry name" value="CarboxyPept-like_regulatory"/>
</dbReference>
<dbReference type="SUPFAM" id="SSF49464">
    <property type="entry name" value="Carboxypeptidase regulatory domain-like"/>
    <property type="match status" value="1"/>
</dbReference>
<proteinExistence type="predicted"/>
<dbReference type="Proteomes" id="UP000177416">
    <property type="component" value="Unassembled WGS sequence"/>
</dbReference>
<dbReference type="InterPro" id="IPR024414">
    <property type="entry name" value="Uncharacterised_PrgI"/>
</dbReference>
<reference evidence="3 4" key="1">
    <citation type="journal article" date="2016" name="Nat. Commun.">
        <title>Thousands of microbial genomes shed light on interconnected biogeochemical processes in an aquifer system.</title>
        <authorList>
            <person name="Anantharaman K."/>
            <person name="Brown C.T."/>
            <person name="Hug L.A."/>
            <person name="Sharon I."/>
            <person name="Castelle C.J."/>
            <person name="Probst A.J."/>
            <person name="Thomas B.C."/>
            <person name="Singh A."/>
            <person name="Wilkins M.J."/>
            <person name="Karaoz U."/>
            <person name="Brodie E.L."/>
            <person name="Williams K.H."/>
            <person name="Hubbard S.S."/>
            <person name="Banfield J.F."/>
        </authorList>
    </citation>
    <scope>NUCLEOTIDE SEQUENCE [LARGE SCALE GENOMIC DNA]</scope>
</reference>
<evidence type="ECO:0000256" key="2">
    <source>
        <dbReference type="SAM" id="Phobius"/>
    </source>
</evidence>
<keyword evidence="2" id="KW-1133">Transmembrane helix</keyword>
<feature type="transmembrane region" description="Helical" evidence="2">
    <location>
        <begin position="46"/>
        <end position="66"/>
    </location>
</feature>
<feature type="transmembrane region" description="Helical" evidence="2">
    <location>
        <begin position="21"/>
        <end position="40"/>
    </location>
</feature>
<evidence type="ECO:0008006" key="5">
    <source>
        <dbReference type="Google" id="ProtNLM"/>
    </source>
</evidence>
<evidence type="ECO:0000256" key="1">
    <source>
        <dbReference type="SAM" id="Coils"/>
    </source>
</evidence>
<keyword evidence="2" id="KW-0472">Membrane</keyword>
<dbReference type="AlphaFoldDB" id="A0A1F5ZL03"/>
<keyword evidence="1" id="KW-0175">Coiled coil</keyword>
<protein>
    <recommendedName>
        <fullName evidence="5">PrgI family protein</fullName>
    </recommendedName>
</protein>
<sequence length="468" mass="52076">MEQHPVPQNVTTFQFRLIGDMTVKQFGYLAGGLILAYISYKLPLPFFFTWPLALVFGLGGFGFAFVPVEERPMDVWVLSFLKNVYSPTQYLWQKSSSVPRGGTSEDKQNSTTTANLMDVLNRRVTTRHKEQRTTQTPTAQSHIPTIVSANVQRGFISDLVGVFTFRHPTAAIRPVPAALHPEQPTSTRVRPRSHTMLISEWLVEPFGWLRALMQTMNPVKKTVIPPTPSGIFTPAKKASITGRRLDLTPAQPAQQLAPSAQMLEEKAALEHRLATLQQELATKTANTDRLRELQEQIAQVTNDRAKMEQELVSLRHQLSSQRQQPTVVRSAAMAQPETPSPTVRIVPPDMATKMGLPRLTTFPNVITGILKDTMGNLLPGVLVTVRDKEDIPVRALKSNKLGQFAASTPLPNGTYLIDIEDPRAQFVFDRIQITLVGDIVPAVEVTAKNQKQVAREKLAAEIFGKNQI</sequence>